<accession>C5FNE8</accession>
<dbReference type="STRING" id="554155.C5FNE8"/>
<evidence type="ECO:0000313" key="3">
    <source>
        <dbReference type="Proteomes" id="UP000002035"/>
    </source>
</evidence>
<dbReference type="EMBL" id="DS995704">
    <property type="protein sequence ID" value="EEQ31562.1"/>
    <property type="molecule type" value="Genomic_DNA"/>
</dbReference>
<dbReference type="OrthoDB" id="4157427at2759"/>
<dbReference type="AlphaFoldDB" id="C5FNE8"/>
<protein>
    <submittedName>
        <fullName evidence="2">Uncharacterized protein</fullName>
    </submittedName>
</protein>
<dbReference type="HOGENOM" id="CLU_1916583_0_0_1"/>
<evidence type="ECO:0000313" key="2">
    <source>
        <dbReference type="EMBL" id="EEQ31562.1"/>
    </source>
</evidence>
<name>C5FNE8_ARTOC</name>
<keyword evidence="1" id="KW-0732">Signal</keyword>
<dbReference type="RefSeq" id="XP_002846644.1">
    <property type="nucleotide sequence ID" value="XM_002846598.1"/>
</dbReference>
<proteinExistence type="predicted"/>
<dbReference type="Proteomes" id="UP000002035">
    <property type="component" value="Unassembled WGS sequence"/>
</dbReference>
<dbReference type="eggNOG" id="ENOG502RKXK">
    <property type="taxonomic scope" value="Eukaryota"/>
</dbReference>
<keyword evidence="3" id="KW-1185">Reference proteome</keyword>
<reference evidence="3" key="1">
    <citation type="journal article" date="2012" name="MBio">
        <title>Comparative genome analysis of Trichophyton rubrum and related dermatophytes reveals candidate genes involved in infection.</title>
        <authorList>
            <person name="Martinez D.A."/>
            <person name="Oliver B.G."/>
            <person name="Graeser Y."/>
            <person name="Goldberg J.M."/>
            <person name="Li W."/>
            <person name="Martinez-Rossi N.M."/>
            <person name="Monod M."/>
            <person name="Shelest E."/>
            <person name="Barton R.C."/>
            <person name="Birch E."/>
            <person name="Brakhage A.A."/>
            <person name="Chen Z."/>
            <person name="Gurr S.J."/>
            <person name="Heiman D."/>
            <person name="Heitman J."/>
            <person name="Kosti I."/>
            <person name="Rossi A."/>
            <person name="Saif S."/>
            <person name="Samalova M."/>
            <person name="Saunders C.W."/>
            <person name="Shea T."/>
            <person name="Summerbell R.C."/>
            <person name="Xu J."/>
            <person name="Young S."/>
            <person name="Zeng Q."/>
            <person name="Birren B.W."/>
            <person name="Cuomo C.A."/>
            <person name="White T.C."/>
        </authorList>
    </citation>
    <scope>NUCLEOTIDE SEQUENCE [LARGE SCALE GENOMIC DNA]</scope>
    <source>
        <strain evidence="3">ATCC MYA-4605 / CBS 113480</strain>
    </source>
</reference>
<gene>
    <name evidence="2" type="ORF">MCYG_04381</name>
</gene>
<sequence>MGIIRRPLPLPPPSGLRRHAFALMLIFLQPILVESNLNIATFTDKNCWNFQSSFDGPNGCPNGTYTELGRSVNHSSFQIVNPAGGLPVVDTFFYLAFNLPPSYGLLHDLVVGHQRYSTRNIHYLSLSPYILK</sequence>
<feature type="chain" id="PRO_5002949564" evidence="1">
    <location>
        <begin position="36"/>
        <end position="132"/>
    </location>
</feature>
<organism evidence="2 3">
    <name type="scientific">Arthroderma otae (strain ATCC MYA-4605 / CBS 113480)</name>
    <name type="common">Microsporum canis</name>
    <dbReference type="NCBI Taxonomy" id="554155"/>
    <lineage>
        <taxon>Eukaryota</taxon>
        <taxon>Fungi</taxon>
        <taxon>Dikarya</taxon>
        <taxon>Ascomycota</taxon>
        <taxon>Pezizomycotina</taxon>
        <taxon>Eurotiomycetes</taxon>
        <taxon>Eurotiomycetidae</taxon>
        <taxon>Onygenales</taxon>
        <taxon>Arthrodermataceae</taxon>
        <taxon>Microsporum</taxon>
    </lineage>
</organism>
<dbReference type="VEuPathDB" id="FungiDB:MCYG_04381"/>
<feature type="signal peptide" evidence="1">
    <location>
        <begin position="1"/>
        <end position="35"/>
    </location>
</feature>
<evidence type="ECO:0000256" key="1">
    <source>
        <dbReference type="SAM" id="SignalP"/>
    </source>
</evidence>
<dbReference type="GeneID" id="9229755"/>